<dbReference type="GO" id="GO:0009249">
    <property type="term" value="P:protein lipoylation"/>
    <property type="evidence" value="ECO:0007669"/>
    <property type="project" value="UniProtKB-ARBA"/>
</dbReference>
<dbReference type="STRING" id="1236976.JCM16418_2549"/>
<dbReference type="eggNOG" id="COG0095">
    <property type="taxonomic scope" value="Bacteria"/>
</dbReference>
<keyword evidence="3" id="KW-1185">Reference proteome</keyword>
<protein>
    <submittedName>
        <fullName evidence="2">Lipoate-protein ligase A</fullName>
    </submittedName>
</protein>
<dbReference type="PROSITE" id="PS51733">
    <property type="entry name" value="BPL_LPL_CATALYTIC"/>
    <property type="match status" value="1"/>
</dbReference>
<organism evidence="2 3">
    <name type="scientific">Paenibacillus pini JCM 16418</name>
    <dbReference type="NCBI Taxonomy" id="1236976"/>
    <lineage>
        <taxon>Bacteria</taxon>
        <taxon>Bacillati</taxon>
        <taxon>Bacillota</taxon>
        <taxon>Bacilli</taxon>
        <taxon>Bacillales</taxon>
        <taxon>Paenibacillaceae</taxon>
        <taxon>Paenibacillus</taxon>
    </lineage>
</organism>
<sequence>MHFHRDFERMYDLIRQALRHSGVQIDKGEIAGAFCPGDYDLSIDGRKFCGIAQRRQSHAFVVQAFVITEGSGASRAELVREFYARAALGARTEDYPQVQSSSTASLQELTGMAPHAASLFAEGVKEVVRRGQSEQGLADAASRLVLPTVAEVQHMASVLQQRYNPAVSPN</sequence>
<keyword evidence="2" id="KW-0436">Ligase</keyword>
<name>W7YC57_9BACL</name>
<comment type="caution">
    <text evidence="2">The sequence shown here is derived from an EMBL/GenBank/DDBJ whole genome shotgun (WGS) entry which is preliminary data.</text>
</comment>
<dbReference type="EMBL" id="BAVZ01000006">
    <property type="protein sequence ID" value="GAF08470.1"/>
    <property type="molecule type" value="Genomic_DNA"/>
</dbReference>
<dbReference type="Proteomes" id="UP000019364">
    <property type="component" value="Unassembled WGS sequence"/>
</dbReference>
<reference evidence="2 3" key="1">
    <citation type="journal article" date="2014" name="Genome Announc.">
        <title>Draft Genome Sequence of Paenibacillus pini JCM 16418T, Isolated from the Rhizosphere of Pine Tree.</title>
        <authorList>
            <person name="Yuki M."/>
            <person name="Oshima K."/>
            <person name="Suda W."/>
            <person name="Oshida Y."/>
            <person name="Kitamura K."/>
            <person name="Iida Y."/>
            <person name="Hattori M."/>
            <person name="Ohkuma M."/>
        </authorList>
    </citation>
    <scope>NUCLEOTIDE SEQUENCE [LARGE SCALE GENOMIC DNA]</scope>
    <source>
        <strain evidence="2 3">JCM 16418</strain>
    </source>
</reference>
<evidence type="ECO:0000313" key="3">
    <source>
        <dbReference type="Proteomes" id="UP000019364"/>
    </source>
</evidence>
<gene>
    <name evidence="2" type="ORF">JCM16418_2549</name>
</gene>
<evidence type="ECO:0000259" key="1">
    <source>
        <dbReference type="PROSITE" id="PS51733"/>
    </source>
</evidence>
<dbReference type="Gene3D" id="3.30.930.10">
    <property type="entry name" value="Bira Bifunctional Protein, Domain 2"/>
    <property type="match status" value="1"/>
</dbReference>
<dbReference type="Pfam" id="PF21948">
    <property type="entry name" value="LplA-B_cat"/>
    <property type="match status" value="1"/>
</dbReference>
<proteinExistence type="predicted"/>
<dbReference type="RefSeq" id="WP_052020217.1">
    <property type="nucleotide sequence ID" value="NZ_BAVZ01000006.1"/>
</dbReference>
<dbReference type="GO" id="GO:0016874">
    <property type="term" value="F:ligase activity"/>
    <property type="evidence" value="ECO:0007669"/>
    <property type="project" value="UniProtKB-KW"/>
</dbReference>
<dbReference type="InterPro" id="IPR045864">
    <property type="entry name" value="aa-tRNA-synth_II/BPL/LPL"/>
</dbReference>
<dbReference type="SUPFAM" id="SSF55681">
    <property type="entry name" value="Class II aaRS and biotin synthetases"/>
    <property type="match status" value="1"/>
</dbReference>
<dbReference type="AlphaFoldDB" id="W7YC57"/>
<feature type="domain" description="BPL/LPL catalytic" evidence="1">
    <location>
        <begin position="1"/>
        <end position="114"/>
    </location>
</feature>
<dbReference type="InterPro" id="IPR004143">
    <property type="entry name" value="BPL_LPL_catalytic"/>
</dbReference>
<evidence type="ECO:0000313" key="2">
    <source>
        <dbReference type="EMBL" id="GAF08470.1"/>
    </source>
</evidence>
<dbReference type="GO" id="GO:0016740">
    <property type="term" value="F:transferase activity"/>
    <property type="evidence" value="ECO:0007669"/>
    <property type="project" value="UniProtKB-ARBA"/>
</dbReference>
<accession>W7YC57</accession>
<dbReference type="GO" id="GO:0140096">
    <property type="term" value="F:catalytic activity, acting on a protein"/>
    <property type="evidence" value="ECO:0007669"/>
    <property type="project" value="UniProtKB-ARBA"/>
</dbReference>